<protein>
    <submittedName>
        <fullName evidence="1">Uncharacterized protein</fullName>
    </submittedName>
</protein>
<evidence type="ECO:0000313" key="2">
    <source>
        <dbReference type="Proteomes" id="UP000800200"/>
    </source>
</evidence>
<accession>A0A6A6DAX4</accession>
<dbReference type="AlphaFoldDB" id="A0A6A6DAX4"/>
<dbReference type="EMBL" id="ML994736">
    <property type="protein sequence ID" value="KAF2175349.1"/>
    <property type="molecule type" value="Genomic_DNA"/>
</dbReference>
<gene>
    <name evidence="1" type="ORF">K469DRAFT_702365</name>
</gene>
<reference evidence="1" key="1">
    <citation type="journal article" date="2020" name="Stud. Mycol.">
        <title>101 Dothideomycetes genomes: a test case for predicting lifestyles and emergence of pathogens.</title>
        <authorList>
            <person name="Haridas S."/>
            <person name="Albert R."/>
            <person name="Binder M."/>
            <person name="Bloem J."/>
            <person name="Labutti K."/>
            <person name="Salamov A."/>
            <person name="Andreopoulos B."/>
            <person name="Baker S."/>
            <person name="Barry K."/>
            <person name="Bills G."/>
            <person name="Bluhm B."/>
            <person name="Cannon C."/>
            <person name="Castanera R."/>
            <person name="Culley D."/>
            <person name="Daum C."/>
            <person name="Ezra D."/>
            <person name="Gonzalez J."/>
            <person name="Henrissat B."/>
            <person name="Kuo A."/>
            <person name="Liang C."/>
            <person name="Lipzen A."/>
            <person name="Lutzoni F."/>
            <person name="Magnuson J."/>
            <person name="Mondo S."/>
            <person name="Nolan M."/>
            <person name="Ohm R."/>
            <person name="Pangilinan J."/>
            <person name="Park H.-J."/>
            <person name="Ramirez L."/>
            <person name="Alfaro M."/>
            <person name="Sun H."/>
            <person name="Tritt A."/>
            <person name="Yoshinaga Y."/>
            <person name="Zwiers L.-H."/>
            <person name="Turgeon B."/>
            <person name="Goodwin S."/>
            <person name="Spatafora J."/>
            <person name="Crous P."/>
            <person name="Grigoriev I."/>
        </authorList>
    </citation>
    <scope>NUCLEOTIDE SEQUENCE</scope>
    <source>
        <strain evidence="1">CBS 207.26</strain>
    </source>
</reference>
<keyword evidence="2" id="KW-1185">Reference proteome</keyword>
<evidence type="ECO:0000313" key="1">
    <source>
        <dbReference type="EMBL" id="KAF2175349.1"/>
    </source>
</evidence>
<proteinExistence type="predicted"/>
<name>A0A6A6DAX4_9PEZI</name>
<organism evidence="1 2">
    <name type="scientific">Zopfia rhizophila CBS 207.26</name>
    <dbReference type="NCBI Taxonomy" id="1314779"/>
    <lineage>
        <taxon>Eukaryota</taxon>
        <taxon>Fungi</taxon>
        <taxon>Dikarya</taxon>
        <taxon>Ascomycota</taxon>
        <taxon>Pezizomycotina</taxon>
        <taxon>Dothideomycetes</taxon>
        <taxon>Dothideomycetes incertae sedis</taxon>
        <taxon>Zopfiaceae</taxon>
        <taxon>Zopfia</taxon>
    </lineage>
</organism>
<sequence length="114" mass="13349">MALYINKTFRYPLGSGIAHKCQRFFTTKPPAPKNFPTRWSRQEKDRLTKLLEKDLPVSDIANVLGRSISSIENQKRRLGKFRTRRFVLSNSGYHGLMLILEGLKRDLISWKRSR</sequence>
<dbReference type="Proteomes" id="UP000800200">
    <property type="component" value="Unassembled WGS sequence"/>
</dbReference>